<dbReference type="EMBL" id="MK623257">
    <property type="protein sequence ID" value="QEG56983.1"/>
    <property type="molecule type" value="Genomic_DNA"/>
</dbReference>
<dbReference type="Gene3D" id="3.10.28.10">
    <property type="entry name" value="Homing endonucleases"/>
    <property type="match status" value="1"/>
</dbReference>
<sequence>MRGRISLICLKLSNSGDALKLMVPSLMRKHMSGQTNYLGMVTSHKMIENEMGYRGSKSALAAVKEQRVDGSWLLALPIRSLRCTLMGFERNYQIKVLSKQLNQKIFCTSAYAQVQLTKVRLDPWFVTGFCDGEASFSVSVYKDKRIKGRVAWVVKPSFQISLHTRKWNYYYNCKYFYLRNHRMQK</sequence>
<dbReference type="AlphaFoldDB" id="A0A5B9RC61"/>
<reference evidence="3" key="2">
    <citation type="submission" date="2019-03" db="EMBL/GenBank/DDBJ databases">
        <authorList>
            <person name="Lee H.-H."/>
            <person name="Tsai I.J."/>
        </authorList>
    </citation>
    <scope>NUCLEOTIDE SEQUENCE</scope>
    <source>
        <strain evidence="3">BCRC 35384</strain>
    </source>
</reference>
<gene>
    <name evidence="3" type="ORF">PPIT_000097</name>
</gene>
<dbReference type="Pfam" id="PF00961">
    <property type="entry name" value="LAGLIDADG_1"/>
    <property type="match status" value="1"/>
</dbReference>
<keyword evidence="3" id="KW-0255">Endonuclease</keyword>
<geneLocation type="mitochondrion" evidence="3"/>
<dbReference type="SUPFAM" id="SSF55608">
    <property type="entry name" value="Homing endonucleases"/>
    <property type="match status" value="1"/>
</dbReference>
<dbReference type="InterPro" id="IPR027434">
    <property type="entry name" value="Homing_endonucl"/>
</dbReference>
<keyword evidence="3" id="KW-0378">Hydrolase</keyword>
<evidence type="ECO:0000259" key="2">
    <source>
        <dbReference type="Pfam" id="PF00961"/>
    </source>
</evidence>
<evidence type="ECO:0000256" key="1">
    <source>
        <dbReference type="ARBA" id="ARBA00002670"/>
    </source>
</evidence>
<accession>A0A5B9RC61</accession>
<comment type="function">
    <text evidence="1">Mitochondrial DNA endonuclease involved in intron homing.</text>
</comment>
<keyword evidence="3" id="KW-0496">Mitochondrion</keyword>
<keyword evidence="3" id="KW-0540">Nuclease</keyword>
<name>A0A5B9RC61_9AGAM</name>
<reference evidence="3" key="1">
    <citation type="journal article" date="2019" name="Genome Biol. Evol.">
        <title>Evidence of extensive intraspecific noncoding reshuffling in a 169-kb mitochondrial genome of a basidiomycetous fungus.</title>
        <authorList>
            <person name="Lee H.H."/>
            <person name="Ke H.M."/>
            <person name="Lin C.I."/>
            <person name="Lee T.J."/>
            <person name="Chung C.L."/>
            <person name="Tsai I.J."/>
        </authorList>
    </citation>
    <scope>NUCLEOTIDE SEQUENCE</scope>
    <source>
        <strain evidence="3">BCRC 35384</strain>
    </source>
</reference>
<evidence type="ECO:0000313" key="3">
    <source>
        <dbReference type="EMBL" id="QEG56983.1"/>
    </source>
</evidence>
<feature type="domain" description="Homing endonuclease LAGLIDADG" evidence="2">
    <location>
        <begin position="127"/>
        <end position="172"/>
    </location>
</feature>
<dbReference type="InterPro" id="IPR004860">
    <property type="entry name" value="LAGLIDADG_dom"/>
</dbReference>
<organism evidence="3">
    <name type="scientific">Porodaedalea pini</name>
    <dbReference type="NCBI Taxonomy" id="108901"/>
    <lineage>
        <taxon>Eukaryota</taxon>
        <taxon>Fungi</taxon>
        <taxon>Dikarya</taxon>
        <taxon>Basidiomycota</taxon>
        <taxon>Agaricomycotina</taxon>
        <taxon>Agaricomycetes</taxon>
        <taxon>Hymenochaetales</taxon>
        <taxon>Hymenochaetaceae</taxon>
        <taxon>Porodaedalea</taxon>
    </lineage>
</organism>
<protein>
    <submittedName>
        <fullName evidence="3">LAGLIDADG homing endonuclease</fullName>
    </submittedName>
</protein>
<proteinExistence type="predicted"/>
<dbReference type="GO" id="GO:0004519">
    <property type="term" value="F:endonuclease activity"/>
    <property type="evidence" value="ECO:0007669"/>
    <property type="project" value="UniProtKB-KW"/>
</dbReference>